<feature type="binding site" evidence="15">
    <location>
        <position position="231"/>
    </location>
    <ligand>
        <name>Ca(2+)</name>
        <dbReference type="ChEBI" id="CHEBI:29108"/>
        <label>1</label>
    </ligand>
</feature>
<evidence type="ECO:0000256" key="7">
    <source>
        <dbReference type="ARBA" id="ARBA00022801"/>
    </source>
</evidence>
<feature type="domain" description="Glycosyl hydrolase family 13 catalytic" evidence="19">
    <location>
        <begin position="34"/>
        <end position="390"/>
    </location>
</feature>
<dbReference type="FunFam" id="3.20.20.80:FF:000120">
    <property type="entry name" value="Alpha-amylase A"/>
    <property type="match status" value="1"/>
</dbReference>
<protein>
    <recommendedName>
        <fullName evidence="4">alpha-amylase</fullName>
        <ecNumber evidence="4">3.2.1.1</ecNumber>
    </recommendedName>
</protein>
<dbReference type="GO" id="GO:0005509">
    <property type="term" value="F:calcium ion binding"/>
    <property type="evidence" value="ECO:0007669"/>
    <property type="project" value="InterPro"/>
</dbReference>
<evidence type="ECO:0000256" key="18">
    <source>
        <dbReference type="SAM" id="SignalP"/>
    </source>
</evidence>
<dbReference type="InterPro" id="IPR015340">
    <property type="entry name" value="A_amylase_C_dom"/>
</dbReference>
<dbReference type="SUPFAM" id="SSF51011">
    <property type="entry name" value="Glycosyl hydrolase domain"/>
    <property type="match status" value="1"/>
</dbReference>
<feature type="binding site" evidence="15">
    <location>
        <position position="196"/>
    </location>
    <ligand>
        <name>Ca(2+)</name>
        <dbReference type="ChEBI" id="CHEBI:29108"/>
        <label>1</label>
    </ligand>
</feature>
<keyword evidence="12" id="KW-0326">Glycosidase</keyword>
<organism evidence="20 21">
    <name type="scientific">Melanomma pulvis-pyrius CBS 109.77</name>
    <dbReference type="NCBI Taxonomy" id="1314802"/>
    <lineage>
        <taxon>Eukaryota</taxon>
        <taxon>Fungi</taxon>
        <taxon>Dikarya</taxon>
        <taxon>Ascomycota</taxon>
        <taxon>Pezizomycotina</taxon>
        <taxon>Dothideomycetes</taxon>
        <taxon>Pleosporomycetidae</taxon>
        <taxon>Pleosporales</taxon>
        <taxon>Melanommataceae</taxon>
        <taxon>Melanomma</taxon>
    </lineage>
</organism>
<feature type="disulfide bond" evidence="16">
    <location>
        <begin position="261"/>
        <end position="304"/>
    </location>
</feature>
<dbReference type="AlphaFoldDB" id="A0A6A6X8N5"/>
<feature type="active site" description="Nucleophile" evidence="13">
    <location>
        <position position="227"/>
    </location>
</feature>
<feature type="binding site" evidence="15">
    <location>
        <position position="183"/>
    </location>
    <ligand>
        <name>Ca(2+)</name>
        <dbReference type="ChEBI" id="CHEBI:29108"/>
        <label>1</label>
    </ligand>
</feature>
<evidence type="ECO:0000256" key="15">
    <source>
        <dbReference type="PIRSR" id="PIRSR001024-3"/>
    </source>
</evidence>
<dbReference type="Gene3D" id="2.60.40.1180">
    <property type="entry name" value="Golgi alpha-mannosidase II"/>
    <property type="match status" value="1"/>
</dbReference>
<feature type="binding site" evidence="17">
    <location>
        <position position="225"/>
    </location>
    <ligand>
        <name>substrate</name>
    </ligand>
</feature>
<evidence type="ECO:0000256" key="2">
    <source>
        <dbReference type="ARBA" id="ARBA00001913"/>
    </source>
</evidence>
<evidence type="ECO:0000259" key="19">
    <source>
        <dbReference type="SMART" id="SM00642"/>
    </source>
</evidence>
<dbReference type="InterPro" id="IPR017853">
    <property type="entry name" value="GH"/>
</dbReference>
<dbReference type="EC" id="3.2.1.1" evidence="4"/>
<feature type="binding site" evidence="15">
    <location>
        <position position="142"/>
    </location>
    <ligand>
        <name>Ca(2+)</name>
        <dbReference type="ChEBI" id="CHEBI:29108"/>
        <label>1</label>
    </ligand>
</feature>
<evidence type="ECO:0000256" key="12">
    <source>
        <dbReference type="ARBA" id="ARBA00023295"/>
    </source>
</evidence>
<feature type="chain" id="PRO_5025510532" description="alpha-amylase" evidence="18">
    <location>
        <begin position="22"/>
        <end position="535"/>
    </location>
</feature>
<evidence type="ECO:0000256" key="1">
    <source>
        <dbReference type="ARBA" id="ARBA00000548"/>
    </source>
</evidence>
<dbReference type="InterPro" id="IPR006047">
    <property type="entry name" value="GH13_cat_dom"/>
</dbReference>
<dbReference type="SUPFAM" id="SSF51445">
    <property type="entry name" value="(Trans)glycosidases"/>
    <property type="match status" value="1"/>
</dbReference>
<feature type="binding site" evidence="17">
    <location>
        <position position="318"/>
    </location>
    <ligand>
        <name>substrate</name>
    </ligand>
</feature>
<feature type="disulfide bond" evidence="16">
    <location>
        <begin position="51"/>
        <end position="59"/>
    </location>
</feature>
<evidence type="ECO:0000256" key="13">
    <source>
        <dbReference type="PIRSR" id="PIRSR001024-1"/>
    </source>
</evidence>
<dbReference type="EMBL" id="MU001959">
    <property type="protein sequence ID" value="KAF2792688.1"/>
    <property type="molecule type" value="Genomic_DNA"/>
</dbReference>
<evidence type="ECO:0000256" key="17">
    <source>
        <dbReference type="PIRSR" id="PIRSR001024-5"/>
    </source>
</evidence>
<feature type="active site" description="Proton donor" evidence="13">
    <location>
        <position position="251"/>
    </location>
</feature>
<dbReference type="PIRSF" id="PIRSF001024">
    <property type="entry name" value="Alph-amyl_fung"/>
    <property type="match status" value="1"/>
</dbReference>
<keyword evidence="11" id="KW-0119">Carbohydrate metabolism</keyword>
<gene>
    <name evidence="20" type="ORF">K505DRAFT_51266</name>
</gene>
<feature type="binding site" evidence="17">
    <location>
        <position position="104"/>
    </location>
    <ligand>
        <name>substrate</name>
    </ligand>
</feature>
<evidence type="ECO:0000256" key="14">
    <source>
        <dbReference type="PIRSR" id="PIRSR001024-2"/>
    </source>
</evidence>
<keyword evidence="9 16" id="KW-1015">Disulfide bond</keyword>
<feature type="signal peptide" evidence="18">
    <location>
        <begin position="1"/>
        <end position="21"/>
    </location>
</feature>
<comment type="similarity">
    <text evidence="3">Belongs to the glycosyl hydrolase 13 family.</text>
</comment>
<dbReference type="InterPro" id="IPR013777">
    <property type="entry name" value="A-amylase-like"/>
</dbReference>
<accession>A0A6A6X8N5</accession>
<feature type="binding site" evidence="15">
    <location>
        <position position="251"/>
    </location>
    <ligand>
        <name>Ca(2+)</name>
        <dbReference type="ChEBI" id="CHEBI:29108"/>
        <label>2</label>
    </ligand>
</feature>
<feature type="binding site" evidence="17">
    <location>
        <position position="365"/>
    </location>
    <ligand>
        <name>substrate</name>
    </ligand>
</feature>
<keyword evidence="6 18" id="KW-0732">Signal</keyword>
<dbReference type="OrthoDB" id="204980at2759"/>
<dbReference type="CDD" id="cd11319">
    <property type="entry name" value="AmyAc_euk_AmyA"/>
    <property type="match status" value="1"/>
</dbReference>
<keyword evidence="10" id="KW-0325">Glycoprotein</keyword>
<evidence type="ECO:0000256" key="3">
    <source>
        <dbReference type="ARBA" id="ARBA00008061"/>
    </source>
</evidence>
<evidence type="ECO:0000256" key="16">
    <source>
        <dbReference type="PIRSR" id="PIRSR001024-4"/>
    </source>
</evidence>
<evidence type="ECO:0000256" key="4">
    <source>
        <dbReference type="ARBA" id="ARBA00012595"/>
    </source>
</evidence>
<dbReference type="PANTHER" id="PTHR10357:SF215">
    <property type="entry name" value="ALPHA-AMYLASE 1"/>
    <property type="match status" value="1"/>
</dbReference>
<dbReference type="SMART" id="SM00642">
    <property type="entry name" value="Aamy"/>
    <property type="match status" value="1"/>
</dbReference>
<feature type="disulfide bond" evidence="16">
    <location>
        <begin position="171"/>
        <end position="185"/>
    </location>
</feature>
<keyword evidence="21" id="KW-1185">Reference proteome</keyword>
<sequence length="535" mass="57898">MKIELLVRAAVACAVASVVEAATSEQWRSRSIYQVLTDRFARTDGSTTAECNTADVNYCGGTWRGIIGQLDYIQNMGFTAIWISPITYNIPDRTEYGDAYHGYWQQDLYKLNDHFGTAEDLKALSQALHDRDMYLMVDIVTNHNGWPGASSTVDYTRFNPFNDAKYYHPSCSISNYSDQAMVEDCWLGDDKVELPDLRTEDQAVVDGYGAWIGELVANYSIDGLRLDTAKHVAPPFWSSFNAAAGVFCTGEVFSGDPSFTCSYQNALDSVLNYPLYYPIISFLNSSSGTTAPLLTAISDIKSQCKDVSLLGTFSENHDLPRFASMTQDLALAKNALALTLLWDGIPIVYAGQEQHYAGYGDPGNREATWLAAYSRQSELYNLLAAANQVRNRALEIDEGYATYGVDVVYSTQNVLAVRKGSEGKQIVSVFTNAGDSSTPYAVDLANTGWAAGTKVLEVLTCEEVVVADNGALPVSMDAGLPRIYFSSEAASGSGICAGTGTPTETVGGQMPSQTPSVGMVKGRRRMAAAAAGVVA</sequence>
<evidence type="ECO:0000256" key="6">
    <source>
        <dbReference type="ARBA" id="ARBA00022729"/>
    </source>
</evidence>
<feature type="binding site" evidence="17">
    <location>
        <position position="255"/>
    </location>
    <ligand>
        <name>substrate</name>
    </ligand>
</feature>
<dbReference type="InterPro" id="IPR013780">
    <property type="entry name" value="Glyco_hydro_b"/>
</dbReference>
<keyword evidence="7 20" id="KW-0378">Hydrolase</keyword>
<name>A0A6A6X8N5_9PLEO</name>
<dbReference type="Pfam" id="PF00128">
    <property type="entry name" value="Alpha-amylase"/>
    <property type="match status" value="1"/>
</dbReference>
<evidence type="ECO:0000256" key="11">
    <source>
        <dbReference type="ARBA" id="ARBA00023277"/>
    </source>
</evidence>
<comment type="cofactor">
    <cofactor evidence="2">
        <name>Ca(2+)</name>
        <dbReference type="ChEBI" id="CHEBI:29108"/>
    </cofactor>
</comment>
<feature type="disulfide bond" evidence="16">
    <location>
        <begin position="461"/>
        <end position="496"/>
    </location>
</feature>
<evidence type="ECO:0000313" key="21">
    <source>
        <dbReference type="Proteomes" id="UP000799757"/>
    </source>
</evidence>
<dbReference type="PANTHER" id="PTHR10357">
    <property type="entry name" value="ALPHA-AMYLASE FAMILY MEMBER"/>
    <property type="match status" value="1"/>
</dbReference>
<evidence type="ECO:0000256" key="8">
    <source>
        <dbReference type="ARBA" id="ARBA00022837"/>
    </source>
</evidence>
<feature type="binding site" evidence="17">
    <location>
        <position position="143"/>
    </location>
    <ligand>
        <name>substrate</name>
    </ligand>
</feature>
<dbReference type="GO" id="GO:0004556">
    <property type="term" value="F:alpha-amylase activity"/>
    <property type="evidence" value="ECO:0007669"/>
    <property type="project" value="UniProtKB-EC"/>
</dbReference>
<evidence type="ECO:0000256" key="9">
    <source>
        <dbReference type="ARBA" id="ARBA00023157"/>
    </source>
</evidence>
<feature type="binding site" evidence="15">
    <location>
        <position position="227"/>
    </location>
    <ligand>
        <name>Ca(2+)</name>
        <dbReference type="ChEBI" id="CHEBI:29108"/>
        <label>2</label>
    </ligand>
</feature>
<dbReference type="Pfam" id="PF09260">
    <property type="entry name" value="A_amylase_dom_C"/>
    <property type="match status" value="1"/>
</dbReference>
<keyword evidence="5 15" id="KW-0479">Metal-binding</keyword>
<proteinExistence type="inferred from homology"/>
<evidence type="ECO:0000256" key="10">
    <source>
        <dbReference type="ARBA" id="ARBA00023180"/>
    </source>
</evidence>
<keyword evidence="8 15" id="KW-0106">Calcium</keyword>
<evidence type="ECO:0000256" key="5">
    <source>
        <dbReference type="ARBA" id="ARBA00022723"/>
    </source>
</evidence>
<evidence type="ECO:0000313" key="20">
    <source>
        <dbReference type="EMBL" id="KAF2792688.1"/>
    </source>
</evidence>
<reference evidence="20" key="1">
    <citation type="journal article" date="2020" name="Stud. Mycol.">
        <title>101 Dothideomycetes genomes: a test case for predicting lifestyles and emergence of pathogens.</title>
        <authorList>
            <person name="Haridas S."/>
            <person name="Albert R."/>
            <person name="Binder M."/>
            <person name="Bloem J."/>
            <person name="Labutti K."/>
            <person name="Salamov A."/>
            <person name="Andreopoulos B."/>
            <person name="Baker S."/>
            <person name="Barry K."/>
            <person name="Bills G."/>
            <person name="Bluhm B."/>
            <person name="Cannon C."/>
            <person name="Castanera R."/>
            <person name="Culley D."/>
            <person name="Daum C."/>
            <person name="Ezra D."/>
            <person name="Gonzalez J."/>
            <person name="Henrissat B."/>
            <person name="Kuo A."/>
            <person name="Liang C."/>
            <person name="Lipzen A."/>
            <person name="Lutzoni F."/>
            <person name="Magnuson J."/>
            <person name="Mondo S."/>
            <person name="Nolan M."/>
            <person name="Ohm R."/>
            <person name="Pangilinan J."/>
            <person name="Park H.-J."/>
            <person name="Ramirez L."/>
            <person name="Alfaro M."/>
            <person name="Sun H."/>
            <person name="Tritt A."/>
            <person name="Yoshinaga Y."/>
            <person name="Zwiers L.-H."/>
            <person name="Turgeon B."/>
            <person name="Goodwin S."/>
            <person name="Spatafora J."/>
            <person name="Crous P."/>
            <person name="Grigoriev I."/>
        </authorList>
    </citation>
    <scope>NUCLEOTIDE SEQUENCE</scope>
    <source>
        <strain evidence="20">CBS 109.77</strain>
    </source>
</reference>
<dbReference type="GO" id="GO:0016052">
    <property type="term" value="P:carbohydrate catabolic process"/>
    <property type="evidence" value="ECO:0007669"/>
    <property type="project" value="InterPro"/>
</dbReference>
<dbReference type="Gene3D" id="3.20.20.80">
    <property type="entry name" value="Glycosidases"/>
    <property type="match status" value="1"/>
</dbReference>
<comment type="catalytic activity">
    <reaction evidence="1">
        <text>Endohydrolysis of (1-&gt;4)-alpha-D-glucosidic linkages in polysaccharides containing three or more (1-&gt;4)-alpha-linked D-glucose units.</text>
        <dbReference type="EC" id="3.2.1.1"/>
    </reaction>
</comment>
<feature type="site" description="Transition state stabilizer" evidence="14">
    <location>
        <position position="318"/>
    </location>
</feature>
<dbReference type="Proteomes" id="UP000799757">
    <property type="component" value="Unassembled WGS sequence"/>
</dbReference>